<dbReference type="SUPFAM" id="SSF53335">
    <property type="entry name" value="S-adenosyl-L-methionine-dependent methyltransferases"/>
    <property type="match status" value="1"/>
</dbReference>
<dbReference type="PROSITE" id="PS01279">
    <property type="entry name" value="PCMT"/>
    <property type="match status" value="1"/>
</dbReference>
<dbReference type="EC" id="2.1.1.77" evidence="3 9"/>
<name>A0A1F7I672_9BACT</name>
<dbReference type="GO" id="GO:0005737">
    <property type="term" value="C:cytoplasm"/>
    <property type="evidence" value="ECO:0007669"/>
    <property type="project" value="UniProtKB-SubCell"/>
</dbReference>
<evidence type="ECO:0000256" key="4">
    <source>
        <dbReference type="ARBA" id="ARBA00013346"/>
    </source>
</evidence>
<dbReference type="Gene3D" id="3.40.50.150">
    <property type="entry name" value="Vaccinia Virus protein VP39"/>
    <property type="match status" value="1"/>
</dbReference>
<evidence type="ECO:0000256" key="1">
    <source>
        <dbReference type="ARBA" id="ARBA00004496"/>
    </source>
</evidence>
<evidence type="ECO:0000256" key="6">
    <source>
        <dbReference type="ARBA" id="ARBA00022603"/>
    </source>
</evidence>
<evidence type="ECO:0000256" key="2">
    <source>
        <dbReference type="ARBA" id="ARBA00005369"/>
    </source>
</evidence>
<dbReference type="InterPro" id="IPR000682">
    <property type="entry name" value="PCMT"/>
</dbReference>
<dbReference type="GO" id="GO:0032259">
    <property type="term" value="P:methylation"/>
    <property type="evidence" value="ECO:0007669"/>
    <property type="project" value="UniProtKB-KW"/>
</dbReference>
<dbReference type="NCBIfam" id="NF001453">
    <property type="entry name" value="PRK00312.1"/>
    <property type="match status" value="1"/>
</dbReference>
<comment type="subcellular location">
    <subcellularLocation>
        <location evidence="1">Cytoplasm</location>
    </subcellularLocation>
</comment>
<keyword evidence="5" id="KW-0963">Cytoplasm</keyword>
<dbReference type="Pfam" id="PF01135">
    <property type="entry name" value="PCMT"/>
    <property type="match status" value="1"/>
</dbReference>
<dbReference type="PANTHER" id="PTHR11579:SF0">
    <property type="entry name" value="PROTEIN-L-ISOASPARTATE(D-ASPARTATE) O-METHYLTRANSFERASE"/>
    <property type="match status" value="1"/>
</dbReference>
<dbReference type="NCBIfam" id="TIGR00080">
    <property type="entry name" value="pimt"/>
    <property type="match status" value="1"/>
</dbReference>
<dbReference type="InterPro" id="IPR029063">
    <property type="entry name" value="SAM-dependent_MTases_sf"/>
</dbReference>
<dbReference type="CDD" id="cd02440">
    <property type="entry name" value="AdoMet_MTases"/>
    <property type="match status" value="1"/>
</dbReference>
<evidence type="ECO:0000256" key="9">
    <source>
        <dbReference type="NCBIfam" id="TIGR00080"/>
    </source>
</evidence>
<evidence type="ECO:0000313" key="11">
    <source>
        <dbReference type="Proteomes" id="UP000179024"/>
    </source>
</evidence>
<organism evidence="10 11">
    <name type="scientific">Candidatus Roizmanbacteria bacterium RIFCSPHIGHO2_12_FULL_44_10</name>
    <dbReference type="NCBI Taxonomy" id="1802054"/>
    <lineage>
        <taxon>Bacteria</taxon>
        <taxon>Candidatus Roizmaniibacteriota</taxon>
    </lineage>
</organism>
<dbReference type="GO" id="GO:0030091">
    <property type="term" value="P:protein repair"/>
    <property type="evidence" value="ECO:0007669"/>
    <property type="project" value="UniProtKB-UniRule"/>
</dbReference>
<reference evidence="10 11" key="1">
    <citation type="journal article" date="2016" name="Nat. Commun.">
        <title>Thousands of microbial genomes shed light on interconnected biogeochemical processes in an aquifer system.</title>
        <authorList>
            <person name="Anantharaman K."/>
            <person name="Brown C.T."/>
            <person name="Hug L.A."/>
            <person name="Sharon I."/>
            <person name="Castelle C.J."/>
            <person name="Probst A.J."/>
            <person name="Thomas B.C."/>
            <person name="Singh A."/>
            <person name="Wilkins M.J."/>
            <person name="Karaoz U."/>
            <person name="Brodie E.L."/>
            <person name="Williams K.H."/>
            <person name="Hubbard S.S."/>
            <person name="Banfield J.F."/>
        </authorList>
    </citation>
    <scope>NUCLEOTIDE SEQUENCE [LARGE SCALE GENOMIC DNA]</scope>
</reference>
<comment type="caution">
    <text evidence="10">The sequence shown here is derived from an EMBL/GenBank/DDBJ whole genome shotgun (WGS) entry which is preliminary data.</text>
</comment>
<evidence type="ECO:0000256" key="5">
    <source>
        <dbReference type="ARBA" id="ARBA00022490"/>
    </source>
</evidence>
<proteinExistence type="inferred from homology"/>
<evidence type="ECO:0000256" key="7">
    <source>
        <dbReference type="ARBA" id="ARBA00022679"/>
    </source>
</evidence>
<gene>
    <name evidence="10" type="ORF">A3F34_00485</name>
</gene>
<keyword evidence="6 10" id="KW-0489">Methyltransferase</keyword>
<dbReference type="AlphaFoldDB" id="A0A1F7I672"/>
<sequence>MGELVGASEPTINRIQRMFVASYILPVTHDHLVLEAFRLVDRANFVPDSHILEAYANKPLPLTPDGSATISQPEIVGMMLDNAGLTGNENVLEVGTGSAYTAALLSRCAARVTTIERIGALAEQARINLASNGYDNVHVITGDGLAGWPESAPYDLIIVTGAVLDVHSALVEQLAEGGRLLIPVVNPNKSNTDYNKDILRITRKGDQFTMEVVITGVGFVPLVSDLPGGFAEPDIVEEPDTEPTGEEVLAGFDSHLNSMGIQAVGIVNHFLETYPTQLGDMATVPALNARAKEVLNFHLDSNQQSDQEFDDQTAHPPI</sequence>
<keyword evidence="7 10" id="KW-0808">Transferase</keyword>
<evidence type="ECO:0000256" key="8">
    <source>
        <dbReference type="ARBA" id="ARBA00022691"/>
    </source>
</evidence>
<dbReference type="GO" id="GO:0004719">
    <property type="term" value="F:protein-L-isoaspartate (D-aspartate) O-methyltransferase activity"/>
    <property type="evidence" value="ECO:0007669"/>
    <property type="project" value="UniProtKB-UniRule"/>
</dbReference>
<dbReference type="Proteomes" id="UP000179024">
    <property type="component" value="Unassembled WGS sequence"/>
</dbReference>
<evidence type="ECO:0000313" key="10">
    <source>
        <dbReference type="EMBL" id="OGK38871.1"/>
    </source>
</evidence>
<dbReference type="PANTHER" id="PTHR11579">
    <property type="entry name" value="PROTEIN-L-ISOASPARTATE O-METHYLTRANSFERASE"/>
    <property type="match status" value="1"/>
</dbReference>
<keyword evidence="8" id="KW-0949">S-adenosyl-L-methionine</keyword>
<dbReference type="EMBL" id="MGAE01000041">
    <property type="protein sequence ID" value="OGK38871.1"/>
    <property type="molecule type" value="Genomic_DNA"/>
</dbReference>
<evidence type="ECO:0000256" key="3">
    <source>
        <dbReference type="ARBA" id="ARBA00011890"/>
    </source>
</evidence>
<comment type="similarity">
    <text evidence="2">Belongs to the methyltransferase superfamily. L-isoaspartyl/D-aspartyl protein methyltransferase family.</text>
</comment>
<protein>
    <recommendedName>
        <fullName evidence="4 9">Protein-L-isoaspartate O-methyltransferase</fullName>
        <ecNumber evidence="3 9">2.1.1.77</ecNumber>
    </recommendedName>
</protein>
<accession>A0A1F7I672</accession>